<feature type="transmembrane region" description="Helical" evidence="7">
    <location>
        <begin position="284"/>
        <end position="308"/>
    </location>
</feature>
<dbReference type="InterPro" id="IPR006153">
    <property type="entry name" value="Cation/H_exchanger_TM"/>
</dbReference>
<dbReference type="RefSeq" id="WP_386819915.1">
    <property type="nucleotide sequence ID" value="NZ_JBHUIT010000010.1"/>
</dbReference>
<dbReference type="InterPro" id="IPR038770">
    <property type="entry name" value="Na+/solute_symporter_sf"/>
</dbReference>
<keyword evidence="6 7" id="KW-0472">Membrane</keyword>
<feature type="transmembrane region" description="Helical" evidence="7">
    <location>
        <begin position="114"/>
        <end position="133"/>
    </location>
</feature>
<feature type="transmembrane region" description="Helical" evidence="7">
    <location>
        <begin position="145"/>
        <end position="166"/>
    </location>
</feature>
<keyword evidence="3" id="KW-0813">Transport</keyword>
<gene>
    <name evidence="10" type="ORF">ACFSSA_08045</name>
</gene>
<proteinExistence type="inferred from homology"/>
<feature type="domain" description="Cation/H+ exchanger transmembrane" evidence="8">
    <location>
        <begin position="9"/>
        <end position="365"/>
    </location>
</feature>
<evidence type="ECO:0000256" key="2">
    <source>
        <dbReference type="ARBA" id="ARBA00005551"/>
    </source>
</evidence>
<evidence type="ECO:0000256" key="3">
    <source>
        <dbReference type="ARBA" id="ARBA00022448"/>
    </source>
</evidence>
<evidence type="ECO:0000256" key="6">
    <source>
        <dbReference type="ARBA" id="ARBA00023136"/>
    </source>
</evidence>
<comment type="similarity">
    <text evidence="2">Belongs to the monovalent cation:proton antiporter 2 (CPA2) transporter (TC 2.A.37) family.</text>
</comment>
<feature type="transmembrane region" description="Helical" evidence="7">
    <location>
        <begin position="209"/>
        <end position="228"/>
    </location>
</feature>
<evidence type="ECO:0000256" key="7">
    <source>
        <dbReference type="SAM" id="Phobius"/>
    </source>
</evidence>
<dbReference type="InterPro" id="IPR003148">
    <property type="entry name" value="RCK_N"/>
</dbReference>
<evidence type="ECO:0000259" key="8">
    <source>
        <dbReference type="Pfam" id="PF00999"/>
    </source>
</evidence>
<feature type="transmembrane region" description="Helical" evidence="7">
    <location>
        <begin position="26"/>
        <end position="42"/>
    </location>
</feature>
<dbReference type="PANTHER" id="PTHR42751:SF6">
    <property type="entry name" value="CONSERVED INTEGRAL MEMBRANE TRANSPORT PROTEIN-RELATED"/>
    <property type="match status" value="1"/>
</dbReference>
<feature type="transmembrane region" description="Helical" evidence="7">
    <location>
        <begin position="234"/>
        <end position="253"/>
    </location>
</feature>
<evidence type="ECO:0000313" key="11">
    <source>
        <dbReference type="Proteomes" id="UP001597375"/>
    </source>
</evidence>
<keyword evidence="5 7" id="KW-1133">Transmembrane helix</keyword>
<dbReference type="Pfam" id="PF02254">
    <property type="entry name" value="TrkA_N"/>
    <property type="match status" value="1"/>
</dbReference>
<evidence type="ECO:0000256" key="4">
    <source>
        <dbReference type="ARBA" id="ARBA00022692"/>
    </source>
</evidence>
<evidence type="ECO:0000313" key="10">
    <source>
        <dbReference type="EMBL" id="MFD2256623.1"/>
    </source>
</evidence>
<sequence>MNTFALLLVMAAIAYGIAKFFRLPSVPILIGAGMCLGLAGLVPHELQLGGGEGAMDMLELGLVFLVFSSGVELNPSRFMRLGKAVSWVAGVQFGLAMGTGFLCAKWMGLGTLEAVYMGGGLAASSTLVVLRHLQSRKAMFEPYGRVVTGVLLLQDVALVLLIVLLSRVDGGGWDVGRGLLETFILGGIAWVAQRFVIPRMVLRFKPDEESLLLWLVAVLLGFVGVAAWLGLPLIAGAFTAGFVFSAFPLNGLVRGQLSSLVDFFQAMFFVALGALLGIPELNLWLQAGLYSIVVITVTPPLVALVAEWRGLNARAGIESGLLLAQTSEYSLLLGLSGVVLGHVSQDTFSILALTTVITMVATPILGREEVANFLLPFHPLRKRKRVESALEGHVLILGFGSAGMWTLKPLLAQGEKVLVVDDDAVVCRALAKKNVPYLRGDGAEEEVLEKAGASRAKIVIASMRRVGDAMVVLKYVKGVPVIARVFEDEDAAKIKKAGGIPVMNSQAAADTFMAWLAANDRVKD</sequence>
<dbReference type="PANTHER" id="PTHR42751">
    <property type="entry name" value="SODIUM/HYDROGEN EXCHANGER FAMILY/TRKA DOMAIN PROTEIN"/>
    <property type="match status" value="1"/>
</dbReference>
<organism evidence="10 11">
    <name type="scientific">Luteolibacter algae</name>
    <dbReference type="NCBI Taxonomy" id="454151"/>
    <lineage>
        <taxon>Bacteria</taxon>
        <taxon>Pseudomonadati</taxon>
        <taxon>Verrucomicrobiota</taxon>
        <taxon>Verrucomicrobiia</taxon>
        <taxon>Verrucomicrobiales</taxon>
        <taxon>Verrucomicrobiaceae</taxon>
        <taxon>Luteolibacter</taxon>
    </lineage>
</organism>
<feature type="transmembrane region" description="Helical" evidence="7">
    <location>
        <begin position="84"/>
        <end position="108"/>
    </location>
</feature>
<dbReference type="Gene3D" id="3.40.50.720">
    <property type="entry name" value="NAD(P)-binding Rossmann-like Domain"/>
    <property type="match status" value="1"/>
</dbReference>
<protein>
    <submittedName>
        <fullName evidence="10">Cation:proton antiporter</fullName>
    </submittedName>
</protein>
<feature type="transmembrane region" description="Helical" evidence="7">
    <location>
        <begin position="260"/>
        <end position="278"/>
    </location>
</feature>
<name>A0ABW5D8A0_9BACT</name>
<dbReference type="Gene3D" id="1.20.1530.20">
    <property type="match status" value="1"/>
</dbReference>
<evidence type="ECO:0000259" key="9">
    <source>
        <dbReference type="Pfam" id="PF02254"/>
    </source>
</evidence>
<comment type="caution">
    <text evidence="10">The sequence shown here is derived from an EMBL/GenBank/DDBJ whole genome shotgun (WGS) entry which is preliminary data.</text>
</comment>
<accession>A0ABW5D8A0</accession>
<keyword evidence="11" id="KW-1185">Reference proteome</keyword>
<dbReference type="Pfam" id="PF00999">
    <property type="entry name" value="Na_H_Exchanger"/>
    <property type="match status" value="1"/>
</dbReference>
<keyword evidence="4 7" id="KW-0812">Transmembrane</keyword>
<feature type="domain" description="RCK N-terminal" evidence="9">
    <location>
        <begin position="394"/>
        <end position="498"/>
    </location>
</feature>
<feature type="transmembrane region" description="Helical" evidence="7">
    <location>
        <begin position="178"/>
        <end position="197"/>
    </location>
</feature>
<dbReference type="Proteomes" id="UP001597375">
    <property type="component" value="Unassembled WGS sequence"/>
</dbReference>
<dbReference type="InterPro" id="IPR036291">
    <property type="entry name" value="NAD(P)-bd_dom_sf"/>
</dbReference>
<reference evidence="11" key="1">
    <citation type="journal article" date="2019" name="Int. J. Syst. Evol. Microbiol.">
        <title>The Global Catalogue of Microorganisms (GCM) 10K type strain sequencing project: providing services to taxonomists for standard genome sequencing and annotation.</title>
        <authorList>
            <consortium name="The Broad Institute Genomics Platform"/>
            <consortium name="The Broad Institute Genome Sequencing Center for Infectious Disease"/>
            <person name="Wu L."/>
            <person name="Ma J."/>
        </authorList>
    </citation>
    <scope>NUCLEOTIDE SEQUENCE [LARGE SCALE GENOMIC DNA]</scope>
    <source>
        <strain evidence="11">CGMCC 4.7106</strain>
    </source>
</reference>
<dbReference type="SUPFAM" id="SSF51735">
    <property type="entry name" value="NAD(P)-binding Rossmann-fold domains"/>
    <property type="match status" value="1"/>
</dbReference>
<evidence type="ECO:0000256" key="1">
    <source>
        <dbReference type="ARBA" id="ARBA00004141"/>
    </source>
</evidence>
<evidence type="ECO:0000256" key="5">
    <source>
        <dbReference type="ARBA" id="ARBA00022989"/>
    </source>
</evidence>
<comment type="subcellular location">
    <subcellularLocation>
        <location evidence="1">Membrane</location>
        <topology evidence="1">Multi-pass membrane protein</topology>
    </subcellularLocation>
</comment>
<dbReference type="EMBL" id="JBHUIT010000010">
    <property type="protein sequence ID" value="MFD2256623.1"/>
    <property type="molecule type" value="Genomic_DNA"/>
</dbReference>